<proteinExistence type="inferred from homology"/>
<protein>
    <submittedName>
        <fullName evidence="5">ZYBA0S13-02212g1_1</fullName>
    </submittedName>
</protein>
<keyword evidence="3" id="KW-0862">Zinc</keyword>
<dbReference type="Pfam" id="PF04032">
    <property type="entry name" value="Rpr2"/>
    <property type="match status" value="1"/>
</dbReference>
<evidence type="ECO:0000256" key="2">
    <source>
        <dbReference type="ARBA" id="ARBA00022723"/>
    </source>
</evidence>
<dbReference type="Gene3D" id="6.20.50.20">
    <property type="match status" value="1"/>
</dbReference>
<dbReference type="OrthoDB" id="128536at2759"/>
<evidence type="ECO:0000256" key="1">
    <source>
        <dbReference type="ARBA" id="ARBA00022694"/>
    </source>
</evidence>
<evidence type="ECO:0000313" key="5">
    <source>
        <dbReference type="EMBL" id="CDF91728.1"/>
    </source>
</evidence>
<gene>
    <name evidence="5" type="ORF">BN860_02212g</name>
</gene>
<keyword evidence="2" id="KW-0479">Metal-binding</keyword>
<evidence type="ECO:0000256" key="3">
    <source>
        <dbReference type="ARBA" id="ARBA00022833"/>
    </source>
</evidence>
<accession>A0A8J2TBA9</accession>
<dbReference type="AlphaFoldDB" id="A0A8J2TBA9"/>
<dbReference type="GO" id="GO:0005655">
    <property type="term" value="C:nucleolar ribonuclease P complex"/>
    <property type="evidence" value="ECO:0007669"/>
    <property type="project" value="TreeGrafter"/>
</dbReference>
<dbReference type="Proteomes" id="UP000019375">
    <property type="component" value="Unassembled WGS sequence"/>
</dbReference>
<dbReference type="InterPro" id="IPR007175">
    <property type="entry name" value="Rpr2/Snm1/Rpp21"/>
</dbReference>
<name>A0A8J2TBA9_ZYGB2</name>
<sequence length="132" mass="15424">MAKNQIENGVLLTNPPRTVGNRDHFQRMNYLYQLAFWQTVDGHDGEQALARLYAKNMDLVSKRTRAEMLPHIKRTICKRCKRVLVPLRTMQMGMHKSAFEMQCVCGKKRKFAVGLNKGYRCYAEREENLLSM</sequence>
<keyword evidence="6" id="KW-1185">Reference proteome</keyword>
<dbReference type="PANTHER" id="PTHR14742">
    <property type="entry name" value="RIBONUCLEASE P SUBUNIT P21"/>
    <property type="match status" value="1"/>
</dbReference>
<dbReference type="GO" id="GO:0008033">
    <property type="term" value="P:tRNA processing"/>
    <property type="evidence" value="ECO:0007669"/>
    <property type="project" value="UniProtKB-KW"/>
</dbReference>
<reference evidence="6" key="1">
    <citation type="journal article" date="2013" name="Genome Announc.">
        <title>Genome sequence of the food spoilage yeast Zygosaccharomyces bailii CLIB 213(T).</title>
        <authorList>
            <person name="Galeote V."/>
            <person name="Bigey F."/>
            <person name="Devillers H."/>
            <person name="Neuveglise C."/>
            <person name="Dequin S."/>
        </authorList>
    </citation>
    <scope>NUCLEOTIDE SEQUENCE [LARGE SCALE GENOMIC DNA]</scope>
    <source>
        <strain evidence="6">CLIB 213 / ATCC 58445 / CBS 680 / CCRC 21525 / NBRC 1098 / NCYC 1416 / NRRL Y-2227</strain>
    </source>
</reference>
<dbReference type="EMBL" id="HG316466">
    <property type="protein sequence ID" value="CDF91728.1"/>
    <property type="molecule type" value="Genomic_DNA"/>
</dbReference>
<evidence type="ECO:0000313" key="6">
    <source>
        <dbReference type="Proteomes" id="UP000019375"/>
    </source>
</evidence>
<dbReference type="GO" id="GO:0046872">
    <property type="term" value="F:metal ion binding"/>
    <property type="evidence" value="ECO:0007669"/>
    <property type="project" value="UniProtKB-KW"/>
</dbReference>
<evidence type="ECO:0000256" key="4">
    <source>
        <dbReference type="ARBA" id="ARBA00038402"/>
    </source>
</evidence>
<comment type="similarity">
    <text evidence="4">Belongs to the eukaryotic/archaeal RNase P protein component 4 family.</text>
</comment>
<dbReference type="PANTHER" id="PTHR14742:SF0">
    <property type="entry name" value="RIBONUCLEASE P PROTEIN SUBUNIT P21"/>
    <property type="match status" value="1"/>
</dbReference>
<organism evidence="5 6">
    <name type="scientific">Zygosaccharomyces bailii (strain CLIB 213 / ATCC 58445 / CBS 680 / BCRC 21525 / NBRC 1098 / NCYC 1416 / NRRL Y-2227)</name>
    <dbReference type="NCBI Taxonomy" id="1333698"/>
    <lineage>
        <taxon>Eukaryota</taxon>
        <taxon>Fungi</taxon>
        <taxon>Dikarya</taxon>
        <taxon>Ascomycota</taxon>
        <taxon>Saccharomycotina</taxon>
        <taxon>Saccharomycetes</taxon>
        <taxon>Saccharomycetales</taxon>
        <taxon>Saccharomycetaceae</taxon>
        <taxon>Zygosaccharomyces</taxon>
    </lineage>
</organism>
<keyword evidence="1" id="KW-0819">tRNA processing</keyword>